<accession>A0A3B3XJL8</accession>
<evidence type="ECO:0000256" key="7">
    <source>
        <dbReference type="SAM" id="MobiDB-lite"/>
    </source>
</evidence>
<dbReference type="Gene3D" id="3.10.100.10">
    <property type="entry name" value="Mannose-Binding Protein A, subunit A"/>
    <property type="match status" value="1"/>
</dbReference>
<keyword evidence="6" id="KW-0472">Membrane</keyword>
<evidence type="ECO:0000313" key="10">
    <source>
        <dbReference type="Proteomes" id="UP000261480"/>
    </source>
</evidence>
<dbReference type="PANTHER" id="PTHR14789:SF1">
    <property type="entry name" value="CHONDROLECTIN"/>
    <property type="match status" value="1"/>
</dbReference>
<proteinExistence type="predicted"/>
<comment type="subcellular location">
    <subcellularLocation>
        <location evidence="1">Membrane</location>
        <topology evidence="1">Single-pass type I membrane protein</topology>
    </subcellularLocation>
</comment>
<evidence type="ECO:0000256" key="6">
    <source>
        <dbReference type="ARBA" id="ARBA00023136"/>
    </source>
</evidence>
<dbReference type="SMART" id="SM00034">
    <property type="entry name" value="CLECT"/>
    <property type="match status" value="1"/>
</dbReference>
<dbReference type="GO" id="GO:0016020">
    <property type="term" value="C:membrane"/>
    <property type="evidence" value="ECO:0007669"/>
    <property type="project" value="UniProtKB-SubCell"/>
</dbReference>
<evidence type="ECO:0000256" key="2">
    <source>
        <dbReference type="ARBA" id="ARBA00022692"/>
    </source>
</evidence>
<evidence type="ECO:0000256" key="4">
    <source>
        <dbReference type="ARBA" id="ARBA00022734"/>
    </source>
</evidence>
<evidence type="ECO:0000256" key="5">
    <source>
        <dbReference type="ARBA" id="ARBA00022989"/>
    </source>
</evidence>
<protein>
    <recommendedName>
        <fullName evidence="8">C-type lectin domain-containing protein</fullName>
    </recommendedName>
</protein>
<dbReference type="STRING" id="48701.ENSPMEP00000015246"/>
<dbReference type="InterPro" id="IPR051505">
    <property type="entry name" value="C-type_lectin_domain"/>
</dbReference>
<dbReference type="PROSITE" id="PS50041">
    <property type="entry name" value="C_TYPE_LECTIN_2"/>
    <property type="match status" value="1"/>
</dbReference>
<keyword evidence="2" id="KW-0812">Transmembrane</keyword>
<organism evidence="9 10">
    <name type="scientific">Poecilia mexicana</name>
    <dbReference type="NCBI Taxonomy" id="48701"/>
    <lineage>
        <taxon>Eukaryota</taxon>
        <taxon>Metazoa</taxon>
        <taxon>Chordata</taxon>
        <taxon>Craniata</taxon>
        <taxon>Vertebrata</taxon>
        <taxon>Euteleostomi</taxon>
        <taxon>Actinopterygii</taxon>
        <taxon>Neopterygii</taxon>
        <taxon>Teleostei</taxon>
        <taxon>Neoteleostei</taxon>
        <taxon>Acanthomorphata</taxon>
        <taxon>Ovalentaria</taxon>
        <taxon>Atherinomorphae</taxon>
        <taxon>Cyprinodontiformes</taxon>
        <taxon>Poeciliidae</taxon>
        <taxon>Poeciliinae</taxon>
        <taxon>Poecilia</taxon>
    </lineage>
</organism>
<dbReference type="Ensembl" id="ENSPMET00000023463.1">
    <property type="protein sequence ID" value="ENSPMEP00000015246.1"/>
    <property type="gene ID" value="ENSPMEG00000017801.1"/>
</dbReference>
<sequence>MREEETPQSLSSSSSSSSARLRAERSRAEQDAEPRAFILKNKLRAAEENMLLLLGVVMATAGSGVSAARVVSALWAGLVSAGQTVCVGGAERPCYKMAYFHDVSSRVAFSEAKQACLMDGGALLSVESQSEQTKGGGGISDGDFWIGLTRGGGANHTLTPCPELYQWTDGSVATFRNWYLDEPSCGGEACVVMYHQPSAPAGLGGAYLHQWNDDRCNMKHNFICKYQPGETGQVRGRGYLQLSNLGISLPSAVTAGGGVVTQAGGGGSFPPQVAVAGSSGAITCGLCTAVTSQ</sequence>
<evidence type="ECO:0000256" key="1">
    <source>
        <dbReference type="ARBA" id="ARBA00004479"/>
    </source>
</evidence>
<dbReference type="PANTHER" id="PTHR14789">
    <property type="entry name" value="CHONDROLECTIN VARIANT CHODLFDELTAE"/>
    <property type="match status" value="1"/>
</dbReference>
<dbReference type="FunFam" id="3.10.100.10:FF:000006">
    <property type="entry name" value="Layilin b"/>
    <property type="match status" value="1"/>
</dbReference>
<dbReference type="GO" id="GO:0050772">
    <property type="term" value="P:positive regulation of axonogenesis"/>
    <property type="evidence" value="ECO:0007669"/>
    <property type="project" value="TreeGrafter"/>
</dbReference>
<dbReference type="InterPro" id="IPR016186">
    <property type="entry name" value="C-type_lectin-like/link_sf"/>
</dbReference>
<evidence type="ECO:0000313" key="9">
    <source>
        <dbReference type="Ensembl" id="ENSPMEP00000015246.1"/>
    </source>
</evidence>
<keyword evidence="5" id="KW-1133">Transmembrane helix</keyword>
<feature type="region of interest" description="Disordered" evidence="7">
    <location>
        <begin position="1"/>
        <end position="28"/>
    </location>
</feature>
<dbReference type="AlphaFoldDB" id="A0A3B3XJL8"/>
<feature type="compositionally biased region" description="Low complexity" evidence="7">
    <location>
        <begin position="9"/>
        <end position="20"/>
    </location>
</feature>
<dbReference type="GO" id="GO:0005737">
    <property type="term" value="C:cytoplasm"/>
    <property type="evidence" value="ECO:0007669"/>
    <property type="project" value="TreeGrafter"/>
</dbReference>
<dbReference type="SUPFAM" id="SSF56436">
    <property type="entry name" value="C-type lectin-like"/>
    <property type="match status" value="1"/>
</dbReference>
<reference evidence="9" key="1">
    <citation type="submission" date="2025-08" db="UniProtKB">
        <authorList>
            <consortium name="Ensembl"/>
        </authorList>
    </citation>
    <scope>IDENTIFICATION</scope>
</reference>
<feature type="domain" description="C-type lectin" evidence="8">
    <location>
        <begin position="90"/>
        <end position="225"/>
    </location>
</feature>
<keyword evidence="10" id="KW-1185">Reference proteome</keyword>
<keyword evidence="3" id="KW-0732">Signal</keyword>
<reference evidence="9" key="2">
    <citation type="submission" date="2025-09" db="UniProtKB">
        <authorList>
            <consortium name="Ensembl"/>
        </authorList>
    </citation>
    <scope>IDENTIFICATION</scope>
</reference>
<name>A0A3B3XJL8_9TELE</name>
<dbReference type="Proteomes" id="UP000261480">
    <property type="component" value="Unplaced"/>
</dbReference>
<dbReference type="GO" id="GO:0030246">
    <property type="term" value="F:carbohydrate binding"/>
    <property type="evidence" value="ECO:0007669"/>
    <property type="project" value="UniProtKB-KW"/>
</dbReference>
<dbReference type="Pfam" id="PF00059">
    <property type="entry name" value="Lectin_C"/>
    <property type="match status" value="1"/>
</dbReference>
<dbReference type="InterPro" id="IPR016187">
    <property type="entry name" value="CTDL_fold"/>
</dbReference>
<dbReference type="InterPro" id="IPR001304">
    <property type="entry name" value="C-type_lectin-like"/>
</dbReference>
<keyword evidence="4" id="KW-0430">Lectin</keyword>
<evidence type="ECO:0000256" key="3">
    <source>
        <dbReference type="ARBA" id="ARBA00022729"/>
    </source>
</evidence>
<evidence type="ECO:0000259" key="8">
    <source>
        <dbReference type="PROSITE" id="PS50041"/>
    </source>
</evidence>